<dbReference type="Gene3D" id="1.20.1310.10">
    <property type="entry name" value="Cullin Repeats"/>
    <property type="match status" value="1"/>
</dbReference>
<dbReference type="OrthoDB" id="27073at2759"/>
<feature type="non-terminal residue" evidence="2">
    <location>
        <position position="296"/>
    </location>
</feature>
<gene>
    <name evidence="2" type="ORF">P691DRAFT_691126</name>
</gene>
<keyword evidence="3" id="KW-1185">Reference proteome</keyword>
<dbReference type="SUPFAM" id="SSF74788">
    <property type="entry name" value="Cullin repeat-like"/>
    <property type="match status" value="1"/>
</dbReference>
<reference evidence="2" key="1">
    <citation type="submission" date="2020-11" db="EMBL/GenBank/DDBJ databases">
        <authorList>
            <consortium name="DOE Joint Genome Institute"/>
            <person name="Ahrendt S."/>
            <person name="Riley R."/>
            <person name="Andreopoulos W."/>
            <person name="Labutti K."/>
            <person name="Pangilinan J."/>
            <person name="Ruiz-Duenas F.J."/>
            <person name="Barrasa J.M."/>
            <person name="Sanchez-Garcia M."/>
            <person name="Camarero S."/>
            <person name="Miyauchi S."/>
            <person name="Serrano A."/>
            <person name="Linde D."/>
            <person name="Babiker R."/>
            <person name="Drula E."/>
            <person name="Ayuso-Fernandez I."/>
            <person name="Pacheco R."/>
            <person name="Padilla G."/>
            <person name="Ferreira P."/>
            <person name="Barriuso J."/>
            <person name="Kellner H."/>
            <person name="Castanera R."/>
            <person name="Alfaro M."/>
            <person name="Ramirez L."/>
            <person name="Pisabarro A.G."/>
            <person name="Kuo A."/>
            <person name="Tritt A."/>
            <person name="Lipzen A."/>
            <person name="He G."/>
            <person name="Yan M."/>
            <person name="Ng V."/>
            <person name="Cullen D."/>
            <person name="Martin F."/>
            <person name="Rosso M.-N."/>
            <person name="Henrissat B."/>
            <person name="Hibbett D."/>
            <person name="Martinez A.T."/>
            <person name="Grigoriev I.V."/>
        </authorList>
    </citation>
    <scope>NUCLEOTIDE SEQUENCE</scope>
    <source>
        <strain evidence="2">MF-IS2</strain>
    </source>
</reference>
<name>A0A9P5XQ90_9AGAR</name>
<evidence type="ECO:0000313" key="2">
    <source>
        <dbReference type="EMBL" id="KAF9454948.1"/>
    </source>
</evidence>
<dbReference type="InterPro" id="IPR016159">
    <property type="entry name" value="Cullin_repeat-like_dom_sf"/>
</dbReference>
<dbReference type="Proteomes" id="UP000807342">
    <property type="component" value="Unassembled WGS sequence"/>
</dbReference>
<sequence length="296" mass="33209">MQPAIDHIMTSTAQGDKTPGVDYTLYTNIHSSLYNYFTNRCNEVGPMEQNGKLPGHEVYDKLEDYFQDTCRGILLAGPEGGADLVLYIVSTFQRYNMRVSAVERLINYVNRHYVKRAVEEGKGWMALNDALAKCRTLRSAPNEASEPDERTISQIKLDAKLLEMKRWGYEDGDSKERATMAEACAEAASSVDRIVPVLSLARRRFRTEVFEPLLVSPKPNDAPRAKNKIKTPPGPPPYRPKGRLARAVQTYNDSRAVPISESKPVLSALDLALSTAGVRQETHIRKRLRQLLSATE</sequence>
<dbReference type="EMBL" id="MU151051">
    <property type="protein sequence ID" value="KAF9454948.1"/>
    <property type="molecule type" value="Genomic_DNA"/>
</dbReference>
<comment type="caution">
    <text evidence="2">The sequence shown here is derived from an EMBL/GenBank/DDBJ whole genome shotgun (WGS) entry which is preliminary data.</text>
</comment>
<organism evidence="2 3">
    <name type="scientific">Macrolepiota fuliginosa MF-IS2</name>
    <dbReference type="NCBI Taxonomy" id="1400762"/>
    <lineage>
        <taxon>Eukaryota</taxon>
        <taxon>Fungi</taxon>
        <taxon>Dikarya</taxon>
        <taxon>Basidiomycota</taxon>
        <taxon>Agaricomycotina</taxon>
        <taxon>Agaricomycetes</taxon>
        <taxon>Agaricomycetidae</taxon>
        <taxon>Agaricales</taxon>
        <taxon>Agaricineae</taxon>
        <taxon>Agaricaceae</taxon>
        <taxon>Macrolepiota</taxon>
    </lineage>
</organism>
<proteinExistence type="predicted"/>
<dbReference type="AlphaFoldDB" id="A0A9P5XQ90"/>
<evidence type="ECO:0000256" key="1">
    <source>
        <dbReference type="SAM" id="MobiDB-lite"/>
    </source>
</evidence>
<protein>
    <submittedName>
        <fullName evidence="2">Uncharacterized protein</fullName>
    </submittedName>
</protein>
<evidence type="ECO:0000313" key="3">
    <source>
        <dbReference type="Proteomes" id="UP000807342"/>
    </source>
</evidence>
<feature type="region of interest" description="Disordered" evidence="1">
    <location>
        <begin position="218"/>
        <end position="241"/>
    </location>
</feature>
<accession>A0A9P5XQ90</accession>